<dbReference type="PROSITE" id="PS00198">
    <property type="entry name" value="4FE4S_FER_1"/>
    <property type="match status" value="1"/>
</dbReference>
<dbReference type="RefSeq" id="WP_044347521.1">
    <property type="nucleotide sequence ID" value="NZ_AZAC01000008.1"/>
</dbReference>
<evidence type="ECO:0000259" key="12">
    <source>
        <dbReference type="PROSITE" id="PS51656"/>
    </source>
</evidence>
<comment type="subunit">
    <text evidence="10">The complex is composed of six subunits: RnfA, RnfB, RnfC, RnfD, RnfE and RnfG.</text>
</comment>
<evidence type="ECO:0000256" key="5">
    <source>
        <dbReference type="ARBA" id="ARBA00022967"/>
    </source>
</evidence>
<feature type="domain" description="4Fe-4S ferredoxin-type" evidence="11">
    <location>
        <begin position="159"/>
        <end position="188"/>
    </location>
</feature>
<name>A0A0D2J9R1_9BACT</name>
<comment type="subcellular location">
    <subcellularLocation>
        <location evidence="10">Cell membrane</location>
    </subcellularLocation>
</comment>
<proteinExistence type="inferred from homology"/>
<dbReference type="InterPro" id="IPR010207">
    <property type="entry name" value="Elect_transpt_cplx_RnfB/RsxB"/>
</dbReference>
<evidence type="ECO:0000259" key="11">
    <source>
        <dbReference type="PROSITE" id="PS51379"/>
    </source>
</evidence>
<keyword evidence="7 10" id="KW-0408">Iron</keyword>
<dbReference type="SUPFAM" id="SSF54862">
    <property type="entry name" value="4Fe-4S ferredoxins"/>
    <property type="match status" value="1"/>
</dbReference>
<accession>A0A0D2J9R1</accession>
<keyword evidence="6 10" id="KW-0249">Electron transport</keyword>
<keyword evidence="9 10" id="KW-0472">Membrane</keyword>
<dbReference type="Pfam" id="PF04060">
    <property type="entry name" value="FeS"/>
    <property type="match status" value="1"/>
</dbReference>
<evidence type="ECO:0000256" key="4">
    <source>
        <dbReference type="ARBA" id="ARBA00022737"/>
    </source>
</evidence>
<feature type="binding site" evidence="10">
    <location>
        <position position="171"/>
    </location>
    <ligand>
        <name>[4Fe-4S] cluster</name>
        <dbReference type="ChEBI" id="CHEBI:49883"/>
        <label>3</label>
    </ligand>
</feature>
<keyword evidence="2 10" id="KW-0004">4Fe-4S</keyword>
<dbReference type="SUPFAM" id="SSF46548">
    <property type="entry name" value="alpha-helical ferredoxin"/>
    <property type="match status" value="2"/>
</dbReference>
<dbReference type="Pfam" id="PF07992">
    <property type="entry name" value="Pyr_redox_2"/>
    <property type="match status" value="1"/>
</dbReference>
<feature type="domain" description="4Fe-4S ferredoxin-type" evidence="11">
    <location>
        <begin position="123"/>
        <end position="158"/>
    </location>
</feature>
<feature type="binding site" evidence="10">
    <location>
        <position position="54"/>
    </location>
    <ligand>
        <name>[4Fe-4S] cluster</name>
        <dbReference type="ChEBI" id="CHEBI:49883"/>
        <label>1</label>
    </ligand>
</feature>
<reference evidence="13 14" key="1">
    <citation type="submission" date="2013-11" db="EMBL/GenBank/DDBJ databases">
        <title>Metagenomic analysis of a methanogenic consortium involved in long chain n-alkane degradation.</title>
        <authorList>
            <person name="Davidova I.A."/>
            <person name="Callaghan A.V."/>
            <person name="Wawrik B."/>
            <person name="Pruitt S."/>
            <person name="Marks C."/>
            <person name="Duncan K.E."/>
            <person name="Suflita J.M."/>
        </authorList>
    </citation>
    <scope>NUCLEOTIDE SEQUENCE [LARGE SCALE GENOMIC DNA]</scope>
    <source>
        <strain evidence="13 14">SPR</strain>
    </source>
</reference>
<evidence type="ECO:0000256" key="6">
    <source>
        <dbReference type="ARBA" id="ARBA00022982"/>
    </source>
</evidence>
<keyword evidence="10" id="KW-1003">Cell membrane</keyword>
<dbReference type="Pfam" id="PF12838">
    <property type="entry name" value="Fer4_7"/>
    <property type="match status" value="1"/>
</dbReference>
<evidence type="ECO:0000256" key="3">
    <source>
        <dbReference type="ARBA" id="ARBA00022723"/>
    </source>
</evidence>
<feature type="domain" description="4Fe-4S" evidence="12">
    <location>
        <begin position="29"/>
        <end position="88"/>
    </location>
</feature>
<dbReference type="OrthoDB" id="9803192at2"/>
<dbReference type="InterPro" id="IPR036188">
    <property type="entry name" value="FAD/NAD-bd_sf"/>
</dbReference>
<keyword evidence="1 10" id="KW-0813">Transport</keyword>
<evidence type="ECO:0000256" key="7">
    <source>
        <dbReference type="ARBA" id="ARBA00023004"/>
    </source>
</evidence>
<dbReference type="GO" id="GO:0016491">
    <property type="term" value="F:oxidoreductase activity"/>
    <property type="evidence" value="ECO:0007669"/>
    <property type="project" value="InterPro"/>
</dbReference>
<keyword evidence="14" id="KW-1185">Reference proteome</keyword>
<evidence type="ECO:0000256" key="10">
    <source>
        <dbReference type="HAMAP-Rule" id="MF_00463"/>
    </source>
</evidence>
<dbReference type="InterPro" id="IPR007202">
    <property type="entry name" value="4Fe-4S_dom"/>
</dbReference>
<keyword evidence="8 10" id="KW-0411">Iron-sulfur</keyword>
<dbReference type="GO" id="GO:0022900">
    <property type="term" value="P:electron transport chain"/>
    <property type="evidence" value="ECO:0007669"/>
    <property type="project" value="UniProtKB-UniRule"/>
</dbReference>
<dbReference type="InterPro" id="IPR017896">
    <property type="entry name" value="4Fe4S_Fe-S-bd"/>
</dbReference>
<dbReference type="InterPro" id="IPR009051">
    <property type="entry name" value="Helical_ferredxn"/>
</dbReference>
<dbReference type="EC" id="7.-.-.-" evidence="10"/>
<evidence type="ECO:0000256" key="9">
    <source>
        <dbReference type="ARBA" id="ARBA00023136"/>
    </source>
</evidence>
<dbReference type="AlphaFoldDB" id="A0A0D2J9R1"/>
<dbReference type="Proteomes" id="UP000032233">
    <property type="component" value="Unassembled WGS sequence"/>
</dbReference>
<dbReference type="HAMAP" id="MF_00463">
    <property type="entry name" value="RsxB_RnfB"/>
    <property type="match status" value="1"/>
</dbReference>
<dbReference type="InParanoid" id="A0A0D2J9R1"/>
<feature type="binding site" evidence="10">
    <location>
        <position position="148"/>
    </location>
    <ligand>
        <name>[4Fe-4S] cluster</name>
        <dbReference type="ChEBI" id="CHEBI:49883"/>
        <label>3</label>
    </ligand>
</feature>
<feature type="region of interest" description="Hydrophobic" evidence="10">
    <location>
        <begin position="1"/>
        <end position="23"/>
    </location>
</feature>
<dbReference type="GO" id="GO:0046872">
    <property type="term" value="F:metal ion binding"/>
    <property type="evidence" value="ECO:0007669"/>
    <property type="project" value="UniProtKB-KW"/>
</dbReference>
<dbReference type="PROSITE" id="PS51379">
    <property type="entry name" value="4FE4S_FER_2"/>
    <property type="match status" value="2"/>
</dbReference>
<feature type="binding site" evidence="10">
    <location>
        <position position="144"/>
    </location>
    <ligand>
        <name>[4Fe-4S] cluster</name>
        <dbReference type="ChEBI" id="CHEBI:49883"/>
        <label>2</label>
    </ligand>
</feature>
<dbReference type="GO" id="GO:0009055">
    <property type="term" value="F:electron transfer activity"/>
    <property type="evidence" value="ECO:0007669"/>
    <property type="project" value="InterPro"/>
</dbReference>
<comment type="caution">
    <text evidence="10">Lacks conserved residue(s) required for the propagation of feature annotation.</text>
</comment>
<dbReference type="InterPro" id="IPR023753">
    <property type="entry name" value="FAD/NAD-binding_dom"/>
</dbReference>
<feature type="binding site" evidence="10">
    <location>
        <position position="49"/>
    </location>
    <ligand>
        <name>[4Fe-4S] cluster</name>
        <dbReference type="ChEBI" id="CHEBI:49883"/>
        <label>1</label>
    </ligand>
</feature>
<evidence type="ECO:0000256" key="1">
    <source>
        <dbReference type="ARBA" id="ARBA00022448"/>
    </source>
</evidence>
<keyword evidence="4 10" id="KW-0677">Repeat</keyword>
<comment type="caution">
    <text evidence="13">The sequence shown here is derived from an EMBL/GenBank/DDBJ whole genome shotgun (WGS) entry which is preliminary data.</text>
</comment>
<comment type="cofactor">
    <cofactor evidence="10">
        <name>[4Fe-4S] cluster</name>
        <dbReference type="ChEBI" id="CHEBI:49883"/>
    </cofactor>
    <text evidence="10">Binds 3 [4Fe-4S] clusters.</text>
</comment>
<feature type="binding site" evidence="10">
    <location>
        <position position="71"/>
    </location>
    <ligand>
        <name>[4Fe-4S] cluster</name>
        <dbReference type="ChEBI" id="CHEBI:49883"/>
        <label>1</label>
    </ligand>
</feature>
<feature type="binding site" evidence="10">
    <location>
        <position position="168"/>
    </location>
    <ligand>
        <name>[4Fe-4S] cluster</name>
        <dbReference type="ChEBI" id="CHEBI:49883"/>
        <label>3</label>
    </ligand>
</feature>
<dbReference type="PANTHER" id="PTHR42783:SF3">
    <property type="entry name" value="GLUTAMATE SYNTHASE [NADPH] SMALL CHAIN-RELATED"/>
    <property type="match status" value="1"/>
</dbReference>
<evidence type="ECO:0000313" key="13">
    <source>
        <dbReference type="EMBL" id="KIX14884.1"/>
    </source>
</evidence>
<sequence>MLVEALAIGGLGVVAAAGLGVAARIFAVEVDPMVEAVEEALPGANCGGCGFAGCASCAVAIAGGKADPGVCVAGGPEIGAIIAEIMGVELVYREPDLAKVDCTYGTDKADLKFKYVGVNDCRAAMTLYEGSKECEIGCLGLGSCAAACPFDAITMGEDHLPKVDPDKCTGCGTCVRVCPKHIMHLTSVTRRILGFNASDNCLAPCQATCPAQIDIPGYIKAIGEGRYEDAVSIIKEHNPLPLVCGRVCPHVCESACRRGLNEEPVNINHLKRFAADYEYHSGKRIDPFCLPKNGRKVAVVGGGPAGLTVSYYLARMGYAPTIFEAQPFLGGMLRFGIPEYRLPKKTLDWEIQGILDLGVETRMEQRLGKDFTLAELKEEGFEAIFVGVGAWGSRNMRLEGEDLEGVLPGTSMLIERGLLHETPVGDKVVIVGGGNTAIDCARTSWRLGAKEVTVLYRRSRAEMPANDIEVEEAEHEGIKFKFLAAPTKLIGENGKLTALEYITMELGEPDASGRRRPEAIEGSETTMEVDNVIAAIGQFPDLNFRESDATAAELELTRWNSIDTDDQVMNTNVEGVFAAGDAVLGAATVVEAIGTGRRAARAIHMYLTEEDVNAPENWIKDVKEVRTRAEIPGAVQGGDRAKMKELDVPERAMSFTEVELGLTEEAARKETQRCLSCGLICYRHEPGQCSSDCQGCSAKVRESN</sequence>
<keyword evidence="3 10" id="KW-0479">Metal-binding</keyword>
<comment type="similarity">
    <text evidence="10">Belongs to the 4Fe4S bacterial-type ferredoxin family. RnfB subfamily.</text>
</comment>
<organism evidence="13 14">
    <name type="scientific">Dethiosulfatarculus sandiegensis</name>
    <dbReference type="NCBI Taxonomy" id="1429043"/>
    <lineage>
        <taxon>Bacteria</taxon>
        <taxon>Pseudomonadati</taxon>
        <taxon>Thermodesulfobacteriota</taxon>
        <taxon>Desulfarculia</taxon>
        <taxon>Desulfarculales</taxon>
        <taxon>Desulfarculaceae</taxon>
        <taxon>Dethiosulfatarculus</taxon>
    </lineage>
</organism>
<dbReference type="PANTHER" id="PTHR42783">
    <property type="entry name" value="GLUTAMATE SYNTHASE [NADPH] SMALL CHAIN"/>
    <property type="match status" value="1"/>
</dbReference>
<keyword evidence="5 10" id="KW-1278">Translocase</keyword>
<dbReference type="GO" id="GO:0005886">
    <property type="term" value="C:plasma membrane"/>
    <property type="evidence" value="ECO:0007669"/>
    <property type="project" value="UniProtKB-SubCell"/>
</dbReference>
<evidence type="ECO:0000256" key="2">
    <source>
        <dbReference type="ARBA" id="ARBA00022485"/>
    </source>
</evidence>
<feature type="binding site" evidence="10">
    <location>
        <position position="134"/>
    </location>
    <ligand>
        <name>[4Fe-4S] cluster</name>
        <dbReference type="ChEBI" id="CHEBI:49883"/>
        <label>2</label>
    </ligand>
</feature>
<feature type="binding site" evidence="10">
    <location>
        <position position="174"/>
    </location>
    <ligand>
        <name>[4Fe-4S] cluster</name>
        <dbReference type="ChEBI" id="CHEBI:49883"/>
        <label>3</label>
    </ligand>
</feature>
<feature type="binding site" evidence="10">
    <location>
        <position position="178"/>
    </location>
    <ligand>
        <name>[4Fe-4S] cluster</name>
        <dbReference type="ChEBI" id="CHEBI:49883"/>
        <label>2</label>
    </ligand>
</feature>
<dbReference type="InterPro" id="IPR017900">
    <property type="entry name" value="4Fe4S_Fe_S_CS"/>
</dbReference>
<dbReference type="STRING" id="1429043.X474_06980"/>
<dbReference type="Gene3D" id="1.10.15.40">
    <property type="entry name" value="Electron transport complex subunit B, putative Fe-S cluster"/>
    <property type="match status" value="1"/>
</dbReference>
<gene>
    <name evidence="10" type="primary">rnfB</name>
    <name evidence="13" type="ORF">X474_06980</name>
</gene>
<dbReference type="PROSITE" id="PS51656">
    <property type="entry name" value="4FE4S"/>
    <property type="match status" value="1"/>
</dbReference>
<dbReference type="PRINTS" id="PR00469">
    <property type="entry name" value="PNDRDTASEII"/>
</dbReference>
<dbReference type="NCBIfam" id="TIGR01944">
    <property type="entry name" value="rnfB"/>
    <property type="match status" value="1"/>
</dbReference>
<dbReference type="Gene3D" id="3.50.50.60">
    <property type="entry name" value="FAD/NAD(P)-binding domain"/>
    <property type="match status" value="2"/>
</dbReference>
<evidence type="ECO:0000313" key="14">
    <source>
        <dbReference type="Proteomes" id="UP000032233"/>
    </source>
</evidence>
<feature type="binding site" evidence="10">
    <location>
        <position position="46"/>
    </location>
    <ligand>
        <name>[4Fe-4S] cluster</name>
        <dbReference type="ChEBI" id="CHEBI:49883"/>
        <label>1</label>
    </ligand>
</feature>
<dbReference type="Gene3D" id="1.10.1060.10">
    <property type="entry name" value="Alpha-helical ferredoxin"/>
    <property type="match status" value="1"/>
</dbReference>
<feature type="binding site" evidence="10">
    <location>
        <position position="138"/>
    </location>
    <ligand>
        <name>[4Fe-4S] cluster</name>
        <dbReference type="ChEBI" id="CHEBI:49883"/>
        <label>2</label>
    </ligand>
</feature>
<dbReference type="InterPro" id="IPR028261">
    <property type="entry name" value="DPD_II"/>
</dbReference>
<evidence type="ECO:0000256" key="8">
    <source>
        <dbReference type="ARBA" id="ARBA00023014"/>
    </source>
</evidence>
<protein>
    <recommendedName>
        <fullName evidence="10">Ion-translocating oxidoreductase complex subunit B</fullName>
        <ecNumber evidence="10">7.-.-.-</ecNumber>
    </recommendedName>
    <alternativeName>
        <fullName evidence="10">Rnf electron transport complex subunit B</fullName>
    </alternativeName>
</protein>
<dbReference type="Pfam" id="PF14691">
    <property type="entry name" value="Fer4_20"/>
    <property type="match status" value="1"/>
</dbReference>
<comment type="function">
    <text evidence="10">Part of a membrane-bound complex that couples electron transfer with translocation of ions across the membrane.</text>
</comment>
<dbReference type="GO" id="GO:0051539">
    <property type="term" value="F:4 iron, 4 sulfur cluster binding"/>
    <property type="evidence" value="ECO:0007669"/>
    <property type="project" value="UniProtKB-UniRule"/>
</dbReference>
<dbReference type="EMBL" id="AZAC01000008">
    <property type="protein sequence ID" value="KIX14884.1"/>
    <property type="molecule type" value="Genomic_DNA"/>
</dbReference>
<dbReference type="PATRIC" id="fig|1429043.3.peg.1482"/>
<dbReference type="SUPFAM" id="SSF51971">
    <property type="entry name" value="Nucleotide-binding domain"/>
    <property type="match status" value="1"/>
</dbReference>
<dbReference type="PRINTS" id="PR00368">
    <property type="entry name" value="FADPNR"/>
</dbReference>